<evidence type="ECO:0000256" key="2">
    <source>
        <dbReference type="SAM" id="MobiDB-lite"/>
    </source>
</evidence>
<dbReference type="AlphaFoldDB" id="A0A6P1YVD4"/>
<proteinExistence type="predicted"/>
<dbReference type="InterPro" id="IPR006315">
    <property type="entry name" value="OM_autotransptr_brl_dom"/>
</dbReference>
<dbReference type="InterPro" id="IPR013425">
    <property type="entry name" value="Autotrns_rpt"/>
</dbReference>
<dbReference type="Pfam" id="PF03797">
    <property type="entry name" value="Autotransporter"/>
    <property type="match status" value="1"/>
</dbReference>
<dbReference type="SUPFAM" id="SSF50630">
    <property type="entry name" value="Acid proteases"/>
    <property type="match status" value="1"/>
</dbReference>
<dbReference type="InterPro" id="IPR036709">
    <property type="entry name" value="Autotransporte_beta_dom_sf"/>
</dbReference>
<reference evidence="4 5" key="1">
    <citation type="submission" date="2020-02" db="EMBL/GenBank/DDBJ databases">
        <authorList>
            <person name="Li G."/>
        </authorList>
    </citation>
    <scope>NUCLEOTIDE SEQUENCE [LARGE SCALE GENOMIC DNA]</scope>
    <source>
        <strain evidence="4 5">DSM 102029</strain>
    </source>
</reference>
<keyword evidence="1" id="KW-0732">Signal</keyword>
<protein>
    <submittedName>
        <fullName evidence="4">Autotransporter domain-containing protein</fullName>
    </submittedName>
</protein>
<dbReference type="GO" id="GO:0019867">
    <property type="term" value="C:outer membrane"/>
    <property type="evidence" value="ECO:0007669"/>
    <property type="project" value="InterPro"/>
</dbReference>
<dbReference type="EMBL" id="CP048630">
    <property type="protein sequence ID" value="QIB35554.1"/>
    <property type="molecule type" value="Genomic_DNA"/>
</dbReference>
<organism evidence="4 5">
    <name type="scientific">Ancylobacter pratisalsi</name>
    <dbReference type="NCBI Taxonomy" id="1745854"/>
    <lineage>
        <taxon>Bacteria</taxon>
        <taxon>Pseudomonadati</taxon>
        <taxon>Pseudomonadota</taxon>
        <taxon>Alphaproteobacteria</taxon>
        <taxon>Hyphomicrobiales</taxon>
        <taxon>Xanthobacteraceae</taxon>
        <taxon>Ancylobacter</taxon>
    </lineage>
</organism>
<evidence type="ECO:0000259" key="3">
    <source>
        <dbReference type="PROSITE" id="PS51208"/>
    </source>
</evidence>
<dbReference type="SMART" id="SM00869">
    <property type="entry name" value="Autotransporter"/>
    <property type="match status" value="1"/>
</dbReference>
<sequence length="1055" mass="106575">MHFRSRVGERAVRHGFSAISAIGMGLAVIAPCRAQVAEESAYIPLHPANGQTATVSVEVGGGPATQVLFDTGSNGLRILSSEVGSDIVVTSTQIIYGYGSGLQFEGSLAYGSVTFNEASTPNGQPLTTADPIPFQYVTSCNGSTNLATCQVPTGTSGIMGVGYENRVTSSQDVSFNPLAQLPGNFANGFIVEGWNTLTTASPNAQVVVGLTSANTADFMFVPLSPSPNSTPPDGVNAWDTTLYTCFSVNGAAPICGPALLDTGETTGHFDGTVDPALLEQGDIIKSGNSVAVSVGSLPTLVITTGGEGATYKTTSEERGNTGQLIYQYYTVAFDNVNGRLGFAPLMSLVYGEFYPDSDASFGAPGISVGLDAKLFLNDGFSSSRAFLIGSDAEIKVHEGATAVLSGTLSGANGLVVTGQGTLVLDGLNTYTGGTLVSGGGALLATGDGALGVAGEGVVLQGATLATTDGFLSPNRALVIGGLGGALASEGRTTWGGLIRGDGELHFEQGVWNLTGSGATEGGAHVEAGASLAANGDFSEWNVLVHQGGTLSGTGVVGATEVLGVFAPGNSIGTLTVNGSLALQPGSALAIELGAPGSSDRVDVEGPVTIEGAVLQLTGTGGMVPALGSSYTILTSTGGISGAGFSDVGDPFGSLYPFLDAQLNSGPKSLAVDVVRSTTPFASLAGTANQRSVAQALDQLPATNLLAEQAASLTGVQAPTAFSALSGGIYPSVSTVLVDQSTMLRGIIAERAHVAAGVPPTAAASPLSSGKANRDRADGATGDSGAFWAEAFGNSGNIDGTGNTAAVGIRTGGILVGYDRTFGEGWRIGVAGGYSHDSFSADSLSSSGSSDNYHIAAYGGAVAGAWGLRLGGVFSWNDLSTDRSILFGNFADQLTADYSAHTGQVFGELGYTTSVGELGIEPFAGLAYVKVDTDAFQEAGGPAALYGYSESTAVTYSTLGARIAVPLPLGVPATLRTMLAWQHAFGDTDPVSQLAFGASNASFTESGAPIATDSALIDVGLEMAPTENARLRISYFGQLAENTSINAVKGSFTLRF</sequence>
<dbReference type="GO" id="GO:0004190">
    <property type="term" value="F:aspartic-type endopeptidase activity"/>
    <property type="evidence" value="ECO:0007669"/>
    <property type="project" value="InterPro"/>
</dbReference>
<accession>A0A6P1YVD4</accession>
<dbReference type="RefSeq" id="WP_163076694.1">
    <property type="nucleotide sequence ID" value="NZ_CP048630.1"/>
</dbReference>
<dbReference type="SUPFAM" id="SSF103515">
    <property type="entry name" value="Autotransporter"/>
    <property type="match status" value="1"/>
</dbReference>
<feature type="region of interest" description="Disordered" evidence="2">
    <location>
        <begin position="758"/>
        <end position="778"/>
    </location>
</feature>
<evidence type="ECO:0000313" key="5">
    <source>
        <dbReference type="Proteomes" id="UP000464751"/>
    </source>
</evidence>
<dbReference type="PROSITE" id="PS51208">
    <property type="entry name" value="AUTOTRANSPORTER"/>
    <property type="match status" value="1"/>
</dbReference>
<name>A0A6P1YVD4_9HYPH</name>
<dbReference type="InterPro" id="IPR005546">
    <property type="entry name" value="Autotransporte_beta"/>
</dbReference>
<evidence type="ECO:0000313" key="4">
    <source>
        <dbReference type="EMBL" id="QIB35554.1"/>
    </source>
</evidence>
<dbReference type="KEGG" id="apra:G3A50_18950"/>
<dbReference type="Proteomes" id="UP000464751">
    <property type="component" value="Chromosome"/>
</dbReference>
<evidence type="ECO:0000256" key="1">
    <source>
        <dbReference type="ARBA" id="ARBA00022729"/>
    </source>
</evidence>
<dbReference type="Gene3D" id="2.40.70.10">
    <property type="entry name" value="Acid Proteases"/>
    <property type="match status" value="1"/>
</dbReference>
<dbReference type="Pfam" id="PF20729">
    <property type="entry name" value="PE-PGRS_C"/>
    <property type="match status" value="1"/>
</dbReference>
<dbReference type="InterPro" id="IPR048054">
    <property type="entry name" value="PecA_C"/>
</dbReference>
<dbReference type="NCBIfam" id="TIGR02601">
    <property type="entry name" value="autotrns_rpt"/>
    <property type="match status" value="1"/>
</dbReference>
<gene>
    <name evidence="4" type="ORF">G3A50_18950</name>
</gene>
<keyword evidence="5" id="KW-1185">Reference proteome</keyword>
<dbReference type="InterPro" id="IPR021109">
    <property type="entry name" value="Peptidase_aspartic_dom_sf"/>
</dbReference>
<feature type="domain" description="Autotransporter" evidence="3">
    <location>
        <begin position="779"/>
        <end position="1055"/>
    </location>
</feature>
<dbReference type="Gene3D" id="2.40.128.130">
    <property type="entry name" value="Autotransporter beta-domain"/>
    <property type="match status" value="1"/>
</dbReference>
<dbReference type="NCBIfam" id="TIGR01414">
    <property type="entry name" value="autotrans_barl"/>
    <property type="match status" value="1"/>
</dbReference>